<proteinExistence type="predicted"/>
<protein>
    <submittedName>
        <fullName evidence="2">Uncharacterized protein</fullName>
    </submittedName>
</protein>
<reference evidence="2 3" key="1">
    <citation type="submission" date="2019-04" db="EMBL/GenBank/DDBJ databases">
        <title>Friends and foes A comparative genomics study of 23 Aspergillus species from section Flavi.</title>
        <authorList>
            <consortium name="DOE Joint Genome Institute"/>
            <person name="Kjaerbolling I."/>
            <person name="Vesth T."/>
            <person name="Frisvad J.C."/>
            <person name="Nybo J.L."/>
            <person name="Theobald S."/>
            <person name="Kildgaard S."/>
            <person name="Isbrandt T."/>
            <person name="Kuo A."/>
            <person name="Sato A."/>
            <person name="Lyhne E.K."/>
            <person name="Kogle M.E."/>
            <person name="Wiebenga A."/>
            <person name="Kun R.S."/>
            <person name="Lubbers R.J."/>
            <person name="Makela M.R."/>
            <person name="Barry K."/>
            <person name="Chovatia M."/>
            <person name="Clum A."/>
            <person name="Daum C."/>
            <person name="Haridas S."/>
            <person name="He G."/>
            <person name="LaButti K."/>
            <person name="Lipzen A."/>
            <person name="Mondo S."/>
            <person name="Riley R."/>
            <person name="Salamov A."/>
            <person name="Simmons B.A."/>
            <person name="Magnuson J.K."/>
            <person name="Henrissat B."/>
            <person name="Mortensen U.H."/>
            <person name="Larsen T.O."/>
            <person name="Devries R.P."/>
            <person name="Grigoriev I.V."/>
            <person name="Machida M."/>
            <person name="Baker S.E."/>
            <person name="Andersen M.R."/>
        </authorList>
    </citation>
    <scope>NUCLEOTIDE SEQUENCE [LARGE SCALE GENOMIC DNA]</scope>
    <source>
        <strain evidence="2 3">IBT 18842</strain>
    </source>
</reference>
<feature type="compositionally biased region" description="Polar residues" evidence="1">
    <location>
        <begin position="162"/>
        <end position="172"/>
    </location>
</feature>
<dbReference type="EMBL" id="ML742050">
    <property type="protein sequence ID" value="KAE8152614.1"/>
    <property type="molecule type" value="Genomic_DNA"/>
</dbReference>
<evidence type="ECO:0000313" key="2">
    <source>
        <dbReference type="EMBL" id="KAE8152614.1"/>
    </source>
</evidence>
<feature type="compositionally biased region" description="Basic and acidic residues" evidence="1">
    <location>
        <begin position="99"/>
        <end position="115"/>
    </location>
</feature>
<evidence type="ECO:0000313" key="3">
    <source>
        <dbReference type="Proteomes" id="UP000325780"/>
    </source>
</evidence>
<feature type="compositionally biased region" description="Low complexity" evidence="1">
    <location>
        <begin position="208"/>
        <end position="227"/>
    </location>
</feature>
<feature type="compositionally biased region" description="Polar residues" evidence="1">
    <location>
        <begin position="128"/>
        <end position="138"/>
    </location>
</feature>
<feature type="compositionally biased region" description="Basic and acidic residues" evidence="1">
    <location>
        <begin position="175"/>
        <end position="189"/>
    </location>
</feature>
<dbReference type="AlphaFoldDB" id="A0A5N6U1W1"/>
<organism evidence="2 3">
    <name type="scientific">Aspergillus avenaceus</name>
    <dbReference type="NCBI Taxonomy" id="36643"/>
    <lineage>
        <taxon>Eukaryota</taxon>
        <taxon>Fungi</taxon>
        <taxon>Dikarya</taxon>
        <taxon>Ascomycota</taxon>
        <taxon>Pezizomycotina</taxon>
        <taxon>Eurotiomycetes</taxon>
        <taxon>Eurotiomycetidae</taxon>
        <taxon>Eurotiales</taxon>
        <taxon>Aspergillaceae</taxon>
        <taxon>Aspergillus</taxon>
        <taxon>Aspergillus subgen. Circumdati</taxon>
    </lineage>
</organism>
<feature type="compositionally biased region" description="Basic and acidic residues" evidence="1">
    <location>
        <begin position="198"/>
        <end position="207"/>
    </location>
</feature>
<gene>
    <name evidence="2" type="ORF">BDV25DRAFT_150731</name>
</gene>
<dbReference type="OrthoDB" id="4148828at2759"/>
<accession>A0A5N6U1W1</accession>
<name>A0A5N6U1W1_ASPAV</name>
<evidence type="ECO:0000256" key="1">
    <source>
        <dbReference type="SAM" id="MobiDB-lite"/>
    </source>
</evidence>
<feature type="region of interest" description="Disordered" evidence="1">
    <location>
        <begin position="64"/>
        <end position="261"/>
    </location>
</feature>
<dbReference type="Proteomes" id="UP000325780">
    <property type="component" value="Unassembled WGS sequence"/>
</dbReference>
<keyword evidence="3" id="KW-1185">Reference proteome</keyword>
<sequence length="261" mass="30525">MASIVHRPLNRLRRNDSYKPLHERWGDVSISAPTDGSWNQYNNHTHQQQLHTNHSAEYCSREIHDRNKDSSTPPPKHNSFSISTLNPRRLSMRLAPRPKQPESRERGREQRHEFAYRPVHQDYPSEVAETTASRTQDSPRFRYIPAGARYAEELDSPRSHRFSTSSQASVQSRYADFDERSRRYRRDTLVDDDEGEEGEARFVEPYDRSVQSSRSGYRSSSDYSQRSRLSRNEASSSEKKRLRAARRLTMTMVPDSDEMYG</sequence>